<dbReference type="Proteomes" id="UP001597034">
    <property type="component" value="Unassembled WGS sequence"/>
</dbReference>
<gene>
    <name evidence="2" type="ORF">ACFSBL_11875</name>
</gene>
<evidence type="ECO:0000313" key="3">
    <source>
        <dbReference type="Proteomes" id="UP001597034"/>
    </source>
</evidence>
<keyword evidence="1" id="KW-0472">Membrane</keyword>
<dbReference type="EMBL" id="JBHUDO010000002">
    <property type="protein sequence ID" value="MFD1646379.1"/>
    <property type="molecule type" value="Genomic_DNA"/>
</dbReference>
<dbReference type="RefSeq" id="WP_256398100.1">
    <property type="nucleotide sequence ID" value="NZ_JANHJR010000001.1"/>
</dbReference>
<evidence type="ECO:0000256" key="1">
    <source>
        <dbReference type="SAM" id="Phobius"/>
    </source>
</evidence>
<accession>A0ABD6DM56</accession>
<organism evidence="2 3">
    <name type="scientific">Haloarchaeobius litoreus</name>
    <dbReference type="NCBI Taxonomy" id="755306"/>
    <lineage>
        <taxon>Archaea</taxon>
        <taxon>Methanobacteriati</taxon>
        <taxon>Methanobacteriota</taxon>
        <taxon>Stenosarchaea group</taxon>
        <taxon>Halobacteria</taxon>
        <taxon>Halobacteriales</taxon>
        <taxon>Halorubellaceae</taxon>
        <taxon>Haloarchaeobius</taxon>
    </lineage>
</organism>
<keyword evidence="1" id="KW-0812">Transmembrane</keyword>
<protein>
    <submittedName>
        <fullName evidence="2">Uncharacterized protein</fullName>
    </submittedName>
</protein>
<name>A0ABD6DM56_9EURY</name>
<comment type="caution">
    <text evidence="2">The sequence shown here is derived from an EMBL/GenBank/DDBJ whole genome shotgun (WGS) entry which is preliminary data.</text>
</comment>
<evidence type="ECO:0000313" key="2">
    <source>
        <dbReference type="EMBL" id="MFD1646379.1"/>
    </source>
</evidence>
<keyword evidence="3" id="KW-1185">Reference proteome</keyword>
<reference evidence="2 3" key="1">
    <citation type="journal article" date="2019" name="Int. J. Syst. Evol. Microbiol.">
        <title>The Global Catalogue of Microorganisms (GCM) 10K type strain sequencing project: providing services to taxonomists for standard genome sequencing and annotation.</title>
        <authorList>
            <consortium name="The Broad Institute Genomics Platform"/>
            <consortium name="The Broad Institute Genome Sequencing Center for Infectious Disease"/>
            <person name="Wu L."/>
            <person name="Ma J."/>
        </authorList>
    </citation>
    <scope>NUCLEOTIDE SEQUENCE [LARGE SCALE GENOMIC DNA]</scope>
    <source>
        <strain evidence="2 3">CGMCC 1.10390</strain>
    </source>
</reference>
<dbReference type="AlphaFoldDB" id="A0ABD6DM56"/>
<feature type="transmembrane region" description="Helical" evidence="1">
    <location>
        <begin position="12"/>
        <end position="40"/>
    </location>
</feature>
<keyword evidence="1" id="KW-1133">Transmembrane helix</keyword>
<sequence length="50" mass="5526">MLRRDETDAYGLIAYVLFPLGAIFVGPLEAVLGLGVYWLLTDDENEIPVS</sequence>
<proteinExistence type="predicted"/>